<dbReference type="AlphaFoldDB" id="B6FY31"/>
<keyword evidence="5 7" id="KW-1133">Transmembrane helix</keyword>
<comment type="subcellular location">
    <subcellularLocation>
        <location evidence="1">Cell membrane</location>
        <topology evidence="1">Multi-pass membrane protein</topology>
    </subcellularLocation>
</comment>
<feature type="transmembrane region" description="Helical" evidence="7">
    <location>
        <begin position="95"/>
        <end position="115"/>
    </location>
</feature>
<sequence>MAKPLNRKASEVLLGSVIIARATSFLFLKLLLENMGQFTLLGIRSMIAFAVLVVIGFKTLKKTDKNDLFYGFLVGASFFVVMFLELTGLKYTTSVSIAFEENTAIIIVPIILAIMTRKFPDKKTILMFFMCGIGIVLLNFKPEGFEFNFGDLLGMMTALTYAGTIILTSKVADKADPIRVGIYQVGTMGILSLIAAFIFETPALPATGIEWTYMLYLAIICSVFGFTLQPYAQSWTTAERASVLCALNPITVAVLGALFLGETLTVKGIIGAVLIIASIIV</sequence>
<feature type="transmembrane region" description="Helical" evidence="7">
    <location>
        <begin position="180"/>
        <end position="199"/>
    </location>
</feature>
<dbReference type="eggNOG" id="COG0697">
    <property type="taxonomic scope" value="Bacteria"/>
</dbReference>
<dbReference type="SUPFAM" id="SSF103481">
    <property type="entry name" value="Multidrug resistance efflux transporter EmrE"/>
    <property type="match status" value="2"/>
</dbReference>
<evidence type="ECO:0000256" key="6">
    <source>
        <dbReference type="ARBA" id="ARBA00023136"/>
    </source>
</evidence>
<feature type="transmembrane region" description="Helical" evidence="7">
    <location>
        <begin position="211"/>
        <end position="229"/>
    </location>
</feature>
<proteinExistence type="inferred from homology"/>
<keyword evidence="6 7" id="KW-0472">Membrane</keyword>
<comment type="caution">
    <text evidence="9">The sequence shown here is derived from an EMBL/GenBank/DDBJ whole genome shotgun (WGS) entry which is preliminary data.</text>
</comment>
<protein>
    <submittedName>
        <fullName evidence="9">Putative membrane protein</fullName>
    </submittedName>
</protein>
<feature type="domain" description="EamA" evidence="8">
    <location>
        <begin position="149"/>
        <end position="281"/>
    </location>
</feature>
<dbReference type="PANTHER" id="PTHR42920:SF5">
    <property type="entry name" value="EAMA DOMAIN-CONTAINING PROTEIN"/>
    <property type="match status" value="1"/>
</dbReference>
<dbReference type="EMBL" id="ABWP01000030">
    <property type="protein sequence ID" value="EEA85578.1"/>
    <property type="molecule type" value="Genomic_DNA"/>
</dbReference>
<feature type="transmembrane region" description="Helical" evidence="7">
    <location>
        <begin position="38"/>
        <end position="57"/>
    </location>
</feature>
<dbReference type="InterPro" id="IPR037185">
    <property type="entry name" value="EmrE-like"/>
</dbReference>
<feature type="transmembrane region" description="Helical" evidence="7">
    <location>
        <begin position="124"/>
        <end position="140"/>
    </location>
</feature>
<keyword evidence="4 7" id="KW-0812">Transmembrane</keyword>
<evidence type="ECO:0000259" key="8">
    <source>
        <dbReference type="Pfam" id="PF00892"/>
    </source>
</evidence>
<gene>
    <name evidence="9" type="ORF">CLOHIR_00782</name>
</gene>
<keyword evidence="10" id="KW-1185">Reference proteome</keyword>
<dbReference type="InterPro" id="IPR000620">
    <property type="entry name" value="EamA_dom"/>
</dbReference>
<dbReference type="PANTHER" id="PTHR42920">
    <property type="entry name" value="OS03G0707200 PROTEIN-RELATED"/>
    <property type="match status" value="1"/>
</dbReference>
<dbReference type="RefSeq" id="WP_006439694.1">
    <property type="nucleotide sequence ID" value="NZ_DS995356.1"/>
</dbReference>
<feature type="transmembrane region" description="Helical" evidence="7">
    <location>
        <begin position="12"/>
        <end position="32"/>
    </location>
</feature>
<dbReference type="InterPro" id="IPR051258">
    <property type="entry name" value="Diverse_Substrate_Transporter"/>
</dbReference>
<feature type="transmembrane region" description="Helical" evidence="7">
    <location>
        <begin position="69"/>
        <end position="89"/>
    </location>
</feature>
<evidence type="ECO:0000256" key="2">
    <source>
        <dbReference type="ARBA" id="ARBA00007362"/>
    </source>
</evidence>
<feature type="transmembrane region" description="Helical" evidence="7">
    <location>
        <begin position="241"/>
        <end position="258"/>
    </location>
</feature>
<dbReference type="Pfam" id="PF00892">
    <property type="entry name" value="EamA"/>
    <property type="match status" value="2"/>
</dbReference>
<reference evidence="9 10" key="2">
    <citation type="submission" date="2008-10" db="EMBL/GenBank/DDBJ databases">
        <title>Draft genome sequence of Clostridium hiranonis (DSM 13275).</title>
        <authorList>
            <person name="Sudarsanam P."/>
            <person name="Ley R."/>
            <person name="Guruge J."/>
            <person name="Turnbaugh P.J."/>
            <person name="Mahowald M."/>
            <person name="Liep D."/>
            <person name="Gordon J."/>
        </authorList>
    </citation>
    <scope>NUCLEOTIDE SEQUENCE [LARGE SCALE GENOMIC DNA]</scope>
    <source>
        <strain evidence="9 10">DSM 13275</strain>
    </source>
</reference>
<feature type="domain" description="EamA" evidence="8">
    <location>
        <begin position="18"/>
        <end position="139"/>
    </location>
</feature>
<feature type="transmembrane region" description="Helical" evidence="7">
    <location>
        <begin position="152"/>
        <end position="168"/>
    </location>
</feature>
<dbReference type="Proteomes" id="UP000003178">
    <property type="component" value="Unassembled WGS sequence"/>
</dbReference>
<dbReference type="HOGENOM" id="CLU_033863_21_3_9"/>
<evidence type="ECO:0000256" key="7">
    <source>
        <dbReference type="SAM" id="Phobius"/>
    </source>
</evidence>
<evidence type="ECO:0000256" key="3">
    <source>
        <dbReference type="ARBA" id="ARBA00022475"/>
    </source>
</evidence>
<evidence type="ECO:0000256" key="5">
    <source>
        <dbReference type="ARBA" id="ARBA00022989"/>
    </source>
</evidence>
<evidence type="ECO:0000313" key="9">
    <source>
        <dbReference type="EMBL" id="EEA85578.1"/>
    </source>
</evidence>
<organism evidence="9 10">
    <name type="scientific">Peptacetobacter hiranonis (strain DSM 13275 / JCM 10541 / KCTC 15199 / TO-931)</name>
    <name type="common">Clostridium hiranonis</name>
    <dbReference type="NCBI Taxonomy" id="500633"/>
    <lineage>
        <taxon>Bacteria</taxon>
        <taxon>Bacillati</taxon>
        <taxon>Bacillota</taxon>
        <taxon>Clostridia</taxon>
        <taxon>Peptostreptococcales</taxon>
        <taxon>Peptostreptococcaceae</taxon>
        <taxon>Peptacetobacter</taxon>
    </lineage>
</organism>
<name>B6FY31_PEPHT</name>
<evidence type="ECO:0000256" key="1">
    <source>
        <dbReference type="ARBA" id="ARBA00004651"/>
    </source>
</evidence>
<keyword evidence="3" id="KW-1003">Cell membrane</keyword>
<comment type="similarity">
    <text evidence="2">Belongs to the EamA transporter family.</text>
</comment>
<accession>B6FY31</accession>
<dbReference type="GO" id="GO:0005886">
    <property type="term" value="C:plasma membrane"/>
    <property type="evidence" value="ECO:0007669"/>
    <property type="project" value="UniProtKB-SubCell"/>
</dbReference>
<reference evidence="9 10" key="1">
    <citation type="submission" date="2008-09" db="EMBL/GenBank/DDBJ databases">
        <authorList>
            <person name="Fulton L."/>
            <person name="Clifton S."/>
            <person name="Fulton B."/>
            <person name="Xu J."/>
            <person name="Minx P."/>
            <person name="Pepin K.H."/>
            <person name="Johnson M."/>
            <person name="Thiruvilangam P."/>
            <person name="Bhonagiri V."/>
            <person name="Nash W.E."/>
            <person name="Mardis E.R."/>
            <person name="Wilson R.K."/>
        </authorList>
    </citation>
    <scope>NUCLEOTIDE SEQUENCE [LARGE SCALE GENOMIC DNA]</scope>
    <source>
        <strain evidence="9 10">DSM 13275</strain>
    </source>
</reference>
<evidence type="ECO:0000256" key="4">
    <source>
        <dbReference type="ARBA" id="ARBA00022692"/>
    </source>
</evidence>
<evidence type="ECO:0000313" key="10">
    <source>
        <dbReference type="Proteomes" id="UP000003178"/>
    </source>
</evidence>
<dbReference type="OrthoDB" id="9804865at2"/>